<feature type="compositionally biased region" description="Gly residues" evidence="1">
    <location>
        <begin position="62"/>
        <end position="71"/>
    </location>
</feature>
<keyword evidence="3" id="KW-1185">Reference proteome</keyword>
<name>A0A6A1UKD6_9ROSI</name>
<dbReference type="Proteomes" id="UP000516437">
    <property type="component" value="Unassembled WGS sequence"/>
</dbReference>
<dbReference type="EMBL" id="RXIC02000143">
    <property type="protein sequence ID" value="KAB1200623.1"/>
    <property type="molecule type" value="Genomic_DNA"/>
</dbReference>
<evidence type="ECO:0000313" key="2">
    <source>
        <dbReference type="EMBL" id="KAB1200623.1"/>
    </source>
</evidence>
<accession>A0A6A1UKD6</accession>
<proteinExistence type="predicted"/>
<protein>
    <submittedName>
        <fullName evidence="2">Uncharacterized protein</fullName>
    </submittedName>
</protein>
<comment type="caution">
    <text evidence="2">The sequence shown here is derived from an EMBL/GenBank/DDBJ whole genome shotgun (WGS) entry which is preliminary data.</text>
</comment>
<gene>
    <name evidence="2" type="ORF">CJ030_MR0G006814</name>
</gene>
<reference evidence="2 3" key="1">
    <citation type="journal article" date="2019" name="Plant Biotechnol. J.">
        <title>The red bayberry genome and genetic basis of sex determination.</title>
        <authorList>
            <person name="Jia H.M."/>
            <person name="Jia H.J."/>
            <person name="Cai Q.L."/>
            <person name="Wang Y."/>
            <person name="Zhao H.B."/>
            <person name="Yang W.F."/>
            <person name="Wang G.Y."/>
            <person name="Li Y.H."/>
            <person name="Zhan D.L."/>
            <person name="Shen Y.T."/>
            <person name="Niu Q.F."/>
            <person name="Chang L."/>
            <person name="Qiu J."/>
            <person name="Zhao L."/>
            <person name="Xie H.B."/>
            <person name="Fu W.Y."/>
            <person name="Jin J."/>
            <person name="Li X.W."/>
            <person name="Jiao Y."/>
            <person name="Zhou C.C."/>
            <person name="Tu T."/>
            <person name="Chai C.Y."/>
            <person name="Gao J.L."/>
            <person name="Fan L.J."/>
            <person name="van de Weg E."/>
            <person name="Wang J.Y."/>
            <person name="Gao Z.S."/>
        </authorList>
    </citation>
    <scope>NUCLEOTIDE SEQUENCE [LARGE SCALE GENOMIC DNA]</scope>
    <source>
        <tissue evidence="2">Leaves</tissue>
    </source>
</reference>
<feature type="region of interest" description="Disordered" evidence="1">
    <location>
        <begin position="60"/>
        <end position="84"/>
    </location>
</feature>
<sequence length="130" mass="14042">MVKMIMHHGRSISEYNNAYVGGFVENVGNVEVDYLTVLDLEGIPVDVGPISTDGVREEVHGMGSGSVGGGMRTTVKGDGDTEDNSEEWLTVDKEDKIISDFHEFNDAGSDLYDSDCNSVKIAKEAGVRRG</sequence>
<evidence type="ECO:0000313" key="3">
    <source>
        <dbReference type="Proteomes" id="UP000516437"/>
    </source>
</evidence>
<evidence type="ECO:0000256" key="1">
    <source>
        <dbReference type="SAM" id="MobiDB-lite"/>
    </source>
</evidence>
<organism evidence="2 3">
    <name type="scientific">Morella rubra</name>
    <name type="common">Chinese bayberry</name>
    <dbReference type="NCBI Taxonomy" id="262757"/>
    <lineage>
        <taxon>Eukaryota</taxon>
        <taxon>Viridiplantae</taxon>
        <taxon>Streptophyta</taxon>
        <taxon>Embryophyta</taxon>
        <taxon>Tracheophyta</taxon>
        <taxon>Spermatophyta</taxon>
        <taxon>Magnoliopsida</taxon>
        <taxon>eudicotyledons</taxon>
        <taxon>Gunneridae</taxon>
        <taxon>Pentapetalae</taxon>
        <taxon>rosids</taxon>
        <taxon>fabids</taxon>
        <taxon>Fagales</taxon>
        <taxon>Myricaceae</taxon>
        <taxon>Morella</taxon>
    </lineage>
</organism>
<dbReference type="AlphaFoldDB" id="A0A6A1UKD6"/>